<dbReference type="EMBL" id="JAVIDA010000002">
    <property type="protein sequence ID" value="MDQ9070329.1"/>
    <property type="molecule type" value="Genomic_DNA"/>
</dbReference>
<name>A0AAW8JEW7_9GAMM</name>
<dbReference type="Proteomes" id="UP001243195">
    <property type="component" value="Unassembled WGS sequence"/>
</dbReference>
<dbReference type="AlphaFoldDB" id="A0AAW8JEW7"/>
<accession>A0AAW8JEW7</accession>
<reference evidence="1" key="1">
    <citation type="submission" date="2023-08" db="EMBL/GenBank/DDBJ databases">
        <title>Emergence of clinically-relevant ST2 carbapenem-resistant Acinetobacter baumannii strains in hospital sewages in Zhejiang, East of China.</title>
        <authorList>
            <person name="Kaichao C."/>
            <person name="Zhang R."/>
        </authorList>
    </citation>
    <scope>NUCLEOTIDE SEQUENCE</scope>
    <source>
        <strain evidence="1">M-SY-60</strain>
    </source>
</reference>
<dbReference type="RefSeq" id="WP_308956212.1">
    <property type="nucleotide sequence ID" value="NZ_JAVICY010000013.1"/>
</dbReference>
<evidence type="ECO:0000313" key="2">
    <source>
        <dbReference type="Proteomes" id="UP001243195"/>
    </source>
</evidence>
<keyword evidence="1" id="KW-0449">Lipoprotein</keyword>
<organism evidence="1 2">
    <name type="scientific">Acinetobacter gerneri</name>
    <dbReference type="NCBI Taxonomy" id="202952"/>
    <lineage>
        <taxon>Bacteria</taxon>
        <taxon>Pseudomonadati</taxon>
        <taxon>Pseudomonadota</taxon>
        <taxon>Gammaproteobacteria</taxon>
        <taxon>Moraxellales</taxon>
        <taxon>Moraxellaceae</taxon>
        <taxon>Acinetobacter</taxon>
    </lineage>
</organism>
<comment type="caution">
    <text evidence="1">The sequence shown here is derived from an EMBL/GenBank/DDBJ whole genome shotgun (WGS) entry which is preliminary data.</text>
</comment>
<proteinExistence type="predicted"/>
<dbReference type="NCBIfam" id="NF038215">
    <property type="entry name" value="acineto_lipo_PV"/>
    <property type="match status" value="1"/>
</dbReference>
<protein>
    <submittedName>
        <fullName evidence="1">NF038215 family lipoprotein</fullName>
    </submittedName>
</protein>
<dbReference type="PROSITE" id="PS51257">
    <property type="entry name" value="PROKAR_LIPOPROTEIN"/>
    <property type="match status" value="1"/>
</dbReference>
<gene>
    <name evidence="1" type="ORF">RFH51_02490</name>
</gene>
<evidence type="ECO:0000313" key="1">
    <source>
        <dbReference type="EMBL" id="MDQ9070329.1"/>
    </source>
</evidence>
<sequence length="63" mass="7034">MKIRTLFLISIVAVVGVGCDKKEAKTDIQSRSMSVVGVPVYDHDFKLGDRQLSARENIDINQQ</sequence>